<keyword evidence="11" id="KW-1185">Reference proteome</keyword>
<organism evidence="10 11">
    <name type="scientific">Pontibacillus salipaludis</name>
    <dbReference type="NCBI Taxonomy" id="1697394"/>
    <lineage>
        <taxon>Bacteria</taxon>
        <taxon>Bacillati</taxon>
        <taxon>Bacillota</taxon>
        <taxon>Bacilli</taxon>
        <taxon>Bacillales</taxon>
        <taxon>Bacillaceae</taxon>
        <taxon>Pontibacillus</taxon>
    </lineage>
</organism>
<evidence type="ECO:0000259" key="9">
    <source>
        <dbReference type="PROSITE" id="PS50885"/>
    </source>
</evidence>
<evidence type="ECO:0000313" key="11">
    <source>
        <dbReference type="Proteomes" id="UP000642571"/>
    </source>
</evidence>
<feature type="domain" description="HAMP" evidence="9">
    <location>
        <begin position="223"/>
        <end position="276"/>
    </location>
</feature>
<sequence>MPLFRRFSFFKRIQPNKLKERLKKVPRPHFMTLSFQARVSLVICVLFLGSISLVSWLSYSKAKESQLELVRDRLEREVDVTRENAENMMFALVGEEQVFKERMREYISSQQFELVQDGFSASTNLITQDGVDSYPLKQSNQASFDGSLIKEIRAEENGSCIASWKGEDYIFAYGSVQELKGIFLIGVPVADYMYSVHQLAKYSLTAGVISLIGVFIFVFYFMRKMFKPLLTLQDVMRKAREGIFTQPYTVHSSIPEIRSLSKSYQELMHTITEMLDNIQTAVYSLGGTNDELSASSEQLALSQSDMKEELHKVIKGTESTEGAFEEQTDVFEKLKHSLHILLQSFNEMYQDQQEMNKSVQEGNKGVSSIMDTLDTYHEGFKQMTSKINEFEAYTVTIGEAGKVIQEIAERTKLLALNATIEAARAGEEGKGFAVVAGEVRKLADNSKEAALEINDKMNQTLSISHYLASEFHEMYEQLTMHLDYAHHSKESFDQISSYIESFNRKLDHSKVQVTQAEEMLPKMEAIFTEFHQTTHETLLSAKQLVDAANMQEAQMNETNEVRNQLVSVSQELGAIAENKNKAI</sequence>
<evidence type="ECO:0008006" key="12">
    <source>
        <dbReference type="Google" id="ProtNLM"/>
    </source>
</evidence>
<dbReference type="Gene3D" id="6.10.340.10">
    <property type="match status" value="1"/>
</dbReference>
<dbReference type="SUPFAM" id="SSF58104">
    <property type="entry name" value="Methyl-accepting chemotaxis protein (MCP) signaling domain"/>
    <property type="match status" value="1"/>
</dbReference>
<evidence type="ECO:0000256" key="7">
    <source>
        <dbReference type="SAM" id="Phobius"/>
    </source>
</evidence>
<evidence type="ECO:0000256" key="6">
    <source>
        <dbReference type="PROSITE-ProRule" id="PRU00284"/>
    </source>
</evidence>
<dbReference type="Pfam" id="PF00015">
    <property type="entry name" value="MCPsignal"/>
    <property type="match status" value="1"/>
</dbReference>
<dbReference type="PROSITE" id="PS50885">
    <property type="entry name" value="HAMP"/>
    <property type="match status" value="1"/>
</dbReference>
<evidence type="ECO:0000313" key="10">
    <source>
        <dbReference type="EMBL" id="GGD04717.1"/>
    </source>
</evidence>
<keyword evidence="3 7" id="KW-0472">Membrane</keyword>
<dbReference type="SMART" id="SM00304">
    <property type="entry name" value="HAMP"/>
    <property type="match status" value="1"/>
</dbReference>
<dbReference type="PANTHER" id="PTHR32089">
    <property type="entry name" value="METHYL-ACCEPTING CHEMOTAXIS PROTEIN MCPB"/>
    <property type="match status" value="1"/>
</dbReference>
<evidence type="ECO:0000256" key="3">
    <source>
        <dbReference type="ARBA" id="ARBA00023136"/>
    </source>
</evidence>
<accession>A0ABQ1PVA7</accession>
<keyword evidence="7" id="KW-1133">Transmembrane helix</keyword>
<evidence type="ECO:0000256" key="1">
    <source>
        <dbReference type="ARBA" id="ARBA00004236"/>
    </source>
</evidence>
<evidence type="ECO:0000256" key="5">
    <source>
        <dbReference type="ARBA" id="ARBA00029447"/>
    </source>
</evidence>
<name>A0ABQ1PVA7_9BACI</name>
<comment type="similarity">
    <text evidence="5">Belongs to the methyl-accepting chemotaxis (MCP) protein family.</text>
</comment>
<dbReference type="PROSITE" id="PS50111">
    <property type="entry name" value="CHEMOTAXIS_TRANSDUC_2"/>
    <property type="match status" value="1"/>
</dbReference>
<dbReference type="SMART" id="SM00283">
    <property type="entry name" value="MA"/>
    <property type="match status" value="1"/>
</dbReference>
<protein>
    <recommendedName>
        <fullName evidence="12">Methyl-accepting chemotaxis protein</fullName>
    </recommendedName>
</protein>
<dbReference type="PANTHER" id="PTHR32089:SF112">
    <property type="entry name" value="LYSOZYME-LIKE PROTEIN-RELATED"/>
    <property type="match status" value="1"/>
</dbReference>
<comment type="subcellular location">
    <subcellularLocation>
        <location evidence="1">Cell membrane</location>
    </subcellularLocation>
</comment>
<evidence type="ECO:0000256" key="4">
    <source>
        <dbReference type="ARBA" id="ARBA00023224"/>
    </source>
</evidence>
<feature type="transmembrane region" description="Helical" evidence="7">
    <location>
        <begin position="202"/>
        <end position="222"/>
    </location>
</feature>
<feature type="domain" description="Methyl-accepting transducer" evidence="8">
    <location>
        <begin position="295"/>
        <end position="545"/>
    </location>
</feature>
<gene>
    <name evidence="10" type="ORF">GCM10011389_10300</name>
</gene>
<keyword evidence="7" id="KW-0812">Transmembrane</keyword>
<dbReference type="EMBL" id="BMIN01000003">
    <property type="protein sequence ID" value="GGD04717.1"/>
    <property type="molecule type" value="Genomic_DNA"/>
</dbReference>
<evidence type="ECO:0000259" key="8">
    <source>
        <dbReference type="PROSITE" id="PS50111"/>
    </source>
</evidence>
<keyword evidence="4 6" id="KW-0807">Transducer</keyword>
<dbReference type="Proteomes" id="UP000642571">
    <property type="component" value="Unassembled WGS sequence"/>
</dbReference>
<dbReference type="InterPro" id="IPR004089">
    <property type="entry name" value="MCPsignal_dom"/>
</dbReference>
<evidence type="ECO:0000256" key="2">
    <source>
        <dbReference type="ARBA" id="ARBA00022475"/>
    </source>
</evidence>
<reference evidence="11" key="1">
    <citation type="journal article" date="2019" name="Int. J. Syst. Evol. Microbiol.">
        <title>The Global Catalogue of Microorganisms (GCM) 10K type strain sequencing project: providing services to taxonomists for standard genome sequencing and annotation.</title>
        <authorList>
            <consortium name="The Broad Institute Genomics Platform"/>
            <consortium name="The Broad Institute Genome Sequencing Center for Infectious Disease"/>
            <person name="Wu L."/>
            <person name="Ma J."/>
        </authorList>
    </citation>
    <scope>NUCLEOTIDE SEQUENCE [LARGE SCALE GENOMIC DNA]</scope>
    <source>
        <strain evidence="11">CGMCC 1.15353</strain>
    </source>
</reference>
<keyword evidence="2" id="KW-1003">Cell membrane</keyword>
<dbReference type="Gene3D" id="1.10.287.950">
    <property type="entry name" value="Methyl-accepting chemotaxis protein"/>
    <property type="match status" value="1"/>
</dbReference>
<comment type="caution">
    <text evidence="10">The sequence shown here is derived from an EMBL/GenBank/DDBJ whole genome shotgun (WGS) entry which is preliminary data.</text>
</comment>
<proteinExistence type="inferred from homology"/>
<dbReference type="InterPro" id="IPR003660">
    <property type="entry name" value="HAMP_dom"/>
</dbReference>